<evidence type="ECO:0000313" key="2">
    <source>
        <dbReference type="EMBL" id="PON55302.1"/>
    </source>
</evidence>
<dbReference type="PANTHER" id="PTHR47592:SF27">
    <property type="entry name" value="OS08G0421700 PROTEIN"/>
    <property type="match status" value="1"/>
</dbReference>
<reference evidence="3" key="1">
    <citation type="submission" date="2016-06" db="EMBL/GenBank/DDBJ databases">
        <title>Parallel loss of symbiosis genes in relatives of nitrogen-fixing non-legume Parasponia.</title>
        <authorList>
            <person name="Van Velzen R."/>
            <person name="Holmer R."/>
            <person name="Bu F."/>
            <person name="Rutten L."/>
            <person name="Van Zeijl A."/>
            <person name="Liu W."/>
            <person name="Santuari L."/>
            <person name="Cao Q."/>
            <person name="Sharma T."/>
            <person name="Shen D."/>
            <person name="Roswanjaya Y."/>
            <person name="Wardhani T."/>
            <person name="Kalhor M.S."/>
            <person name="Jansen J."/>
            <person name="Van den Hoogen J."/>
            <person name="Gungor B."/>
            <person name="Hartog M."/>
            <person name="Hontelez J."/>
            <person name="Verver J."/>
            <person name="Yang W.-C."/>
            <person name="Schijlen E."/>
            <person name="Repin R."/>
            <person name="Schilthuizen M."/>
            <person name="Schranz E."/>
            <person name="Heidstra R."/>
            <person name="Miyata K."/>
            <person name="Fedorova E."/>
            <person name="Kohlen W."/>
            <person name="Bisseling T."/>
            <person name="Smit S."/>
            <person name="Geurts R."/>
        </authorList>
    </citation>
    <scope>NUCLEOTIDE SEQUENCE [LARGE SCALE GENOMIC DNA]</scope>
    <source>
        <strain evidence="3">cv. RG33-2</strain>
    </source>
</reference>
<dbReference type="Pfam" id="PF14223">
    <property type="entry name" value="Retrotran_gag_2"/>
    <property type="match status" value="1"/>
</dbReference>
<dbReference type="AlphaFoldDB" id="A0A2P5C2M4"/>
<keyword evidence="3" id="KW-1185">Reference proteome</keyword>
<name>A0A2P5C2M4_TREOI</name>
<dbReference type="Proteomes" id="UP000237000">
    <property type="component" value="Unassembled WGS sequence"/>
</dbReference>
<proteinExistence type="predicted"/>
<dbReference type="Pfam" id="PF22936">
    <property type="entry name" value="Pol_BBD"/>
    <property type="match status" value="1"/>
</dbReference>
<evidence type="ECO:0000313" key="3">
    <source>
        <dbReference type="Proteomes" id="UP000237000"/>
    </source>
</evidence>
<sequence>MKSLVNYLYLKQRLYVFRMEDGTTIEDHLDEFNKIILDLENIDVKVEEEDEAILLLNSLDKSYSNFVDTMMYSHETMSMEEVQSVLNSKELKKQSERKSENNGEGLIVRGRFETREANNKKKSQLKSRKHKCFICHKEWQFKKNCLDRKKKETNKQSDSGEVDVVLYRYKSAKVLAITSQDTAEKWILDSGCSFHICPNKPWFHTFNYTMEVRLYWEIIKHVQWLV</sequence>
<comment type="caution">
    <text evidence="2">The sequence shown here is derived from an EMBL/GenBank/DDBJ whole genome shotgun (WGS) entry which is preliminary data.</text>
</comment>
<dbReference type="EMBL" id="JXTC01000422">
    <property type="protein sequence ID" value="PON55302.1"/>
    <property type="molecule type" value="Genomic_DNA"/>
</dbReference>
<dbReference type="STRING" id="63057.A0A2P5C2M4"/>
<gene>
    <name evidence="2" type="ORF">TorRG33x02_299600</name>
</gene>
<protein>
    <recommendedName>
        <fullName evidence="1">Retrovirus-related Pol polyprotein from transposon TNT 1-94-like beta-barrel domain-containing protein</fullName>
    </recommendedName>
</protein>
<organism evidence="2 3">
    <name type="scientific">Trema orientale</name>
    <name type="common">Charcoal tree</name>
    <name type="synonym">Celtis orientalis</name>
    <dbReference type="NCBI Taxonomy" id="63057"/>
    <lineage>
        <taxon>Eukaryota</taxon>
        <taxon>Viridiplantae</taxon>
        <taxon>Streptophyta</taxon>
        <taxon>Embryophyta</taxon>
        <taxon>Tracheophyta</taxon>
        <taxon>Spermatophyta</taxon>
        <taxon>Magnoliopsida</taxon>
        <taxon>eudicotyledons</taxon>
        <taxon>Gunneridae</taxon>
        <taxon>Pentapetalae</taxon>
        <taxon>rosids</taxon>
        <taxon>fabids</taxon>
        <taxon>Rosales</taxon>
        <taxon>Cannabaceae</taxon>
        <taxon>Trema</taxon>
    </lineage>
</organism>
<dbReference type="InParanoid" id="A0A2P5C2M4"/>
<evidence type="ECO:0000259" key="1">
    <source>
        <dbReference type="Pfam" id="PF22936"/>
    </source>
</evidence>
<accession>A0A2P5C2M4</accession>
<dbReference type="OrthoDB" id="1194585at2759"/>
<dbReference type="PANTHER" id="PTHR47592">
    <property type="entry name" value="PBF68 PROTEIN"/>
    <property type="match status" value="1"/>
</dbReference>
<feature type="domain" description="Retrovirus-related Pol polyprotein from transposon TNT 1-94-like beta-barrel" evidence="1">
    <location>
        <begin position="186"/>
        <end position="209"/>
    </location>
</feature>
<dbReference type="InterPro" id="IPR054722">
    <property type="entry name" value="PolX-like_BBD"/>
</dbReference>